<dbReference type="Proteomes" id="UP001211907">
    <property type="component" value="Unassembled WGS sequence"/>
</dbReference>
<dbReference type="CDD" id="cd18606">
    <property type="entry name" value="ABC_6TM_YOR1_D2_like"/>
    <property type="match status" value="1"/>
</dbReference>
<dbReference type="InterPro" id="IPR036393">
    <property type="entry name" value="AceGlu_kinase-like_sf"/>
</dbReference>
<evidence type="ECO:0000256" key="1">
    <source>
        <dbReference type="ARBA" id="ARBA00004128"/>
    </source>
</evidence>
<dbReference type="GO" id="GO:0005524">
    <property type="term" value="F:ATP binding"/>
    <property type="evidence" value="ECO:0007669"/>
    <property type="project" value="UniProtKB-KW"/>
</dbReference>
<evidence type="ECO:0000256" key="14">
    <source>
        <dbReference type="ARBA" id="ARBA00023136"/>
    </source>
</evidence>
<dbReference type="InterPro" id="IPR002478">
    <property type="entry name" value="PUA"/>
</dbReference>
<dbReference type="InterPro" id="IPR001057">
    <property type="entry name" value="Glu/AcGlu_kinase"/>
</dbReference>
<dbReference type="PROSITE" id="PS00902">
    <property type="entry name" value="GLUTAMATE_5_KINASE"/>
    <property type="match status" value="1"/>
</dbReference>
<dbReference type="FunFam" id="3.40.50.300:FF:000074">
    <property type="entry name" value="Multidrug resistance-associated protein 5 isoform 1"/>
    <property type="match status" value="1"/>
</dbReference>
<sequence>MSSGTKDFSAKSFWDARFETETNFEWLTSAETLVARVVTASSAFHEPSILHIGSGTSMLSNALRANLALDPVRITNLDYSPAAVERGSVMELQQFGNVRMRWRVADLLDVNLLRQTIPRGSAVQIIVEKSCADAISCGVDATVKLSDNSCVAVPPTVALAVNLARISQAGAKWIALSYSKHRFDFVKPDSEEFSSIGGKLWRIVETSLVEPEVSNVTTLQKIFIGHVVYEPKIYHTLFILERTDEPICFLKLILRLEPLFRYGHKNTLEIENLYKLDRRLQVKELADKFEELWRLEADQYQNDLRLLKAISDIGFSSAPLLLQALISYITQSSTGTTSVGTGIGYAIGIFIISMISSICFGNFFQRTNKYGMIVRGTLTAVVYRKALRLSGTARQEFNAGRITNIISTDLVRLDAFMVNFHLAWSYPLQVTYTIALLLTVLGVSSLSGVFVLLATLPLQVYIIRALVNLRKQNVILTDQRVRLISEILSSIRIIKFFAWENSFLDRVAAIRTEELKAVISANLIRSIIIACGFALPVLAASTSFMVYFVVSPAFDPVSIFTALALFNNLRTPIQWTPIAIGAFADAKVAVERIEALLESAELDFEPTYNNDADVAVSVANGDFRWDATPMIYIEDDDASKNEIEIANEVEAITIPGSISSKDIDRLSRTFESLEQVVATASTTETMLEGKKLTLNDINISIPKGSLVAIVGSVGSGKSSLLSALIGQLKPSSNDARVVFSGSVGYAPQQPWIMNDSLKENILFGKQFDENKYRSAIYACALTKDLEVLSGGDAVEIGEKGINLSGGQKARVSMARLVYYDADIMLMDDPLSAVDAHVGRHIFEYGIKTAMKKKTRLLVTHQLHFVSQCDLVLTMKDGKVAEFGSYKTLMANRRDFYELMNSYGSVPTESEIDLTAKKLDLQKHEDIAPVIKPQLVGVELVKEEERGEGNVKNHIFYSFGIAMGGSGFLLLMLGVLIVTQSTKVLNDVWLVLWSSTSFANLSDRQYLFIYLGFGLLQAALMVLFSILIAVGGTRAASNLHKQALNRIIHAPIRFFDTNPLGRVLNRFSKDQDVIDNTLIDGIRLFLITFGTAISTFILVAYVSNGWFLILLAVLMGVYYYFQAIYRANARELKRLDAVTRSPLYAHISESMTGVATIRAYREQDRFIEKTDKCIDINNTPYYLQVTGARWLGIRLEIIGNILILFTALFGVFARSTINPSLFGLALSYVLQVTQLLSLCIRQFTDAEVQLVSIERLNYYARIVNVEPPGIIDSFRPPVGWPSQGKIKFENLSMRYQAELPLVLKNINLEIHEHEKIGVVGRTGSGKSSLMLALFRILEPDSGSVSIDSLDISKLGLKDLRRNLSIIPQDPILFSGTIRSNLDPFEEHNDLNIWDALESSGIKVQVMGMDGGLNATVDALGENLSVGQRQLVCLARAILRKPKLIVLDECTANVDLETDHFIQRTLRENMKDATILTIAHRLNTVMDCDRIIVLDSGKVVQFDTPRALLLQEGGAFHGMVRETGAANEDTLHGITRTQKSTITTIASALFCSCSGFAGKIAAAYDSNVNTNTDFTNIVASIPADDISFLCEHLCYALGLESDDSVANVGNEHNNLISENAKDSVQIQADLSAVFSVVNAGNASIVKRPKFKYATASSVPTFLKFEENKNLLQEQPILNDIEEFQSPKEKYEDWQNWDAIEPEEKECASAELNYNKDAPVLLSQTASQILHSSQSSQFLLATQPPARKHNIVQKSSNYATPIKEYVQVSNVSDGFEFQKDTLNFTSPKVQLRNEFFLKNTQSQINTSKEKRSTPSITSSAFKLPHKQKSLHTPHASISSNPWNSTPRLVKSEPEKRRPQFIIQSNASVRKFQKNPAVKMGDPFNFNEYETGKNSQKGRTITSSSFTVQSQVRNAHQQQQENSIQEGEIEKSKIKFVGPQLFQEWIENKSKKMVGKINRSGEILEESVEDIEEYPFAWKNNNEWEDLSEGGEEQDSAAPKNPRALTTSATAQSPISGLTVVIKLGTSSIVSEKTLFPKMSSLSLLVETVQELRQMGHRIVIVSSGAVGMGLKRLGLNARPNTLAMKQACAAVGQGRLMALYDDLFGQLDIPVAQVLLTKDCLSERAQYLNACNTFTELLKFNTVPIVNENDAVSSSGIRFGDNDTLSAITAGMVNADFLFLCTDVECLYTDNPRTNPDAKPVRIVEDISSLKVSVASVGSSLGTGGMATKLIAAELATAAGCSTIITIGSEPRRMITILNEMATHRRENPATPFEPSTGTLFVRKPNPMMDRKWWILHGLADHGCLYVDEGAARALRKKKSLFAAGIVDVTGNFSSDQAIKIVCKLKSFGVNFETKEEEIARGIVNYSSSEILRIKGCKSYEIHVILGYVDSDCVIHRDNMALI</sequence>
<evidence type="ECO:0000256" key="7">
    <source>
        <dbReference type="ARBA" id="ARBA00022679"/>
    </source>
</evidence>
<dbReference type="HAMAP" id="MF_00456">
    <property type="entry name" value="ProB"/>
    <property type="match status" value="1"/>
</dbReference>
<keyword evidence="3" id="KW-0813">Transport</keyword>
<organism evidence="19 20">
    <name type="scientific">Physocladia obscura</name>
    <dbReference type="NCBI Taxonomy" id="109957"/>
    <lineage>
        <taxon>Eukaryota</taxon>
        <taxon>Fungi</taxon>
        <taxon>Fungi incertae sedis</taxon>
        <taxon>Chytridiomycota</taxon>
        <taxon>Chytridiomycota incertae sedis</taxon>
        <taxon>Chytridiomycetes</taxon>
        <taxon>Chytridiales</taxon>
        <taxon>Chytriomycetaceae</taxon>
        <taxon>Physocladia</taxon>
    </lineage>
</organism>
<dbReference type="FunFam" id="1.20.1560.10:FF:000010">
    <property type="entry name" value="Multidrug resistance-associated ABC transporter"/>
    <property type="match status" value="1"/>
</dbReference>
<dbReference type="Pfam" id="PF01472">
    <property type="entry name" value="PUA"/>
    <property type="match status" value="1"/>
</dbReference>
<feature type="transmembrane region" description="Helical" evidence="16">
    <location>
        <begin position="1006"/>
        <end position="1030"/>
    </location>
</feature>
<evidence type="ECO:0000313" key="19">
    <source>
        <dbReference type="EMBL" id="KAJ3135967.1"/>
    </source>
</evidence>
<dbReference type="GO" id="GO:0003723">
    <property type="term" value="F:RNA binding"/>
    <property type="evidence" value="ECO:0007669"/>
    <property type="project" value="InterPro"/>
</dbReference>
<feature type="domain" description="ABC transmembrane type-1" evidence="18">
    <location>
        <begin position="306"/>
        <end position="585"/>
    </location>
</feature>
<dbReference type="PROSITE" id="PS00211">
    <property type="entry name" value="ABC_TRANSPORTER_1"/>
    <property type="match status" value="2"/>
</dbReference>
<dbReference type="InterPro" id="IPR050173">
    <property type="entry name" value="ABC_transporter_C-like"/>
</dbReference>
<dbReference type="FunFam" id="3.40.1160.10:FF:000018">
    <property type="entry name" value="Glutamate 5-kinase"/>
    <property type="match status" value="1"/>
</dbReference>
<evidence type="ECO:0000256" key="15">
    <source>
        <dbReference type="SAM" id="MobiDB-lite"/>
    </source>
</evidence>
<name>A0AAD5T855_9FUNG</name>
<evidence type="ECO:0000256" key="13">
    <source>
        <dbReference type="ARBA" id="ARBA00022989"/>
    </source>
</evidence>
<evidence type="ECO:0000256" key="6">
    <source>
        <dbReference type="ARBA" id="ARBA00022650"/>
    </source>
</evidence>
<dbReference type="FunFam" id="1.20.1560.10:FF:000006">
    <property type="entry name" value="ATP-binding cassette, sub-family C (CFTR/MRP), member 9"/>
    <property type="match status" value="1"/>
</dbReference>
<feature type="transmembrane region" description="Helical" evidence="16">
    <location>
        <begin position="1196"/>
        <end position="1216"/>
    </location>
</feature>
<reference evidence="19" key="1">
    <citation type="submission" date="2020-05" db="EMBL/GenBank/DDBJ databases">
        <title>Phylogenomic resolution of chytrid fungi.</title>
        <authorList>
            <person name="Stajich J.E."/>
            <person name="Amses K."/>
            <person name="Simmons R."/>
            <person name="Seto K."/>
            <person name="Myers J."/>
            <person name="Bonds A."/>
            <person name="Quandt C.A."/>
            <person name="Barry K."/>
            <person name="Liu P."/>
            <person name="Grigoriev I."/>
            <person name="Longcore J.E."/>
            <person name="James T.Y."/>
        </authorList>
    </citation>
    <scope>NUCLEOTIDE SEQUENCE</scope>
    <source>
        <strain evidence="19">JEL0513</strain>
    </source>
</reference>
<dbReference type="InterPro" id="IPR041739">
    <property type="entry name" value="G5K_ProB"/>
</dbReference>
<dbReference type="PROSITE" id="PS50893">
    <property type="entry name" value="ABC_TRANSPORTER_2"/>
    <property type="match status" value="2"/>
</dbReference>
<dbReference type="Gene3D" id="2.30.130.10">
    <property type="entry name" value="PUA domain"/>
    <property type="match status" value="1"/>
</dbReference>
<evidence type="ECO:0000256" key="11">
    <source>
        <dbReference type="ARBA" id="ARBA00022777"/>
    </source>
</evidence>
<feature type="region of interest" description="Disordered" evidence="15">
    <location>
        <begin position="1982"/>
        <end position="2006"/>
    </location>
</feature>
<feature type="compositionally biased region" description="Polar residues" evidence="15">
    <location>
        <begin position="1832"/>
        <end position="1843"/>
    </location>
</feature>
<evidence type="ECO:0000259" key="18">
    <source>
        <dbReference type="PROSITE" id="PS50929"/>
    </source>
</evidence>
<dbReference type="InterPro" id="IPR019797">
    <property type="entry name" value="Glutamate_5-kinase_CS"/>
</dbReference>
<keyword evidence="8 16" id="KW-0812">Transmembrane</keyword>
<evidence type="ECO:0000256" key="10">
    <source>
        <dbReference type="ARBA" id="ARBA00022741"/>
    </source>
</evidence>
<dbReference type="FunFam" id="3.40.50.300:FF:000997">
    <property type="entry name" value="Multidrug resistance-associated protein 1"/>
    <property type="match status" value="1"/>
</dbReference>
<evidence type="ECO:0000256" key="4">
    <source>
        <dbReference type="ARBA" id="ARBA00022490"/>
    </source>
</evidence>
<dbReference type="InterPro" id="IPR029063">
    <property type="entry name" value="SAM-dependent_MTases_sf"/>
</dbReference>
<keyword evidence="9" id="KW-0677">Repeat</keyword>
<dbReference type="Gene3D" id="3.40.1160.10">
    <property type="entry name" value="Acetylglutamate kinase-like"/>
    <property type="match status" value="2"/>
</dbReference>
<dbReference type="InterPro" id="IPR027417">
    <property type="entry name" value="P-loop_NTPase"/>
</dbReference>
<keyword evidence="10" id="KW-0547">Nucleotide-binding</keyword>
<evidence type="ECO:0000313" key="20">
    <source>
        <dbReference type="Proteomes" id="UP001211907"/>
    </source>
</evidence>
<dbReference type="GO" id="GO:1901607">
    <property type="term" value="P:alpha-amino acid biosynthetic process"/>
    <property type="evidence" value="ECO:0007669"/>
    <property type="project" value="UniProtKB-ARBA"/>
</dbReference>
<keyword evidence="6" id="KW-0641">Proline biosynthesis</keyword>
<dbReference type="Gene3D" id="3.40.50.300">
    <property type="entry name" value="P-loop containing nucleotide triphosphate hydrolases"/>
    <property type="match status" value="2"/>
</dbReference>
<keyword evidence="5" id="KW-0028">Amino-acid biosynthesis</keyword>
<keyword evidence="12" id="KW-0067">ATP-binding</keyword>
<dbReference type="InterPro" id="IPR005715">
    <property type="entry name" value="Glu_5kinase/COase_Synthase"/>
</dbReference>
<comment type="similarity">
    <text evidence="2">Belongs to the ABC transporter superfamily. ABCC family. Conjugate transporter (TC 3.A.1.208) subfamily.</text>
</comment>
<dbReference type="PROSITE" id="PS50929">
    <property type="entry name" value="ABC_TM1F"/>
    <property type="match status" value="2"/>
</dbReference>
<evidence type="ECO:0000256" key="16">
    <source>
        <dbReference type="SAM" id="Phobius"/>
    </source>
</evidence>
<dbReference type="InterPro" id="IPR003439">
    <property type="entry name" value="ABC_transporter-like_ATP-bd"/>
</dbReference>
<keyword evidence="7" id="KW-0808">Transferase</keyword>
<evidence type="ECO:0000256" key="8">
    <source>
        <dbReference type="ARBA" id="ARBA00022692"/>
    </source>
</evidence>
<keyword evidence="11" id="KW-0418">Kinase</keyword>
<accession>A0AAD5T855</accession>
<dbReference type="SUPFAM" id="SSF90123">
    <property type="entry name" value="ABC transporter transmembrane region"/>
    <property type="match status" value="2"/>
</dbReference>
<dbReference type="InterPro" id="IPR036974">
    <property type="entry name" value="PUA_sf"/>
</dbReference>
<dbReference type="Pfam" id="PF00696">
    <property type="entry name" value="AA_kinase"/>
    <property type="match status" value="1"/>
</dbReference>
<feature type="domain" description="ABC transmembrane type-1" evidence="18">
    <location>
        <begin position="969"/>
        <end position="1244"/>
    </location>
</feature>
<feature type="transmembrane region" description="Helical" evidence="16">
    <location>
        <begin position="527"/>
        <end position="550"/>
    </location>
</feature>
<dbReference type="Pfam" id="PF00664">
    <property type="entry name" value="ABC_membrane"/>
    <property type="match status" value="2"/>
</dbReference>
<dbReference type="GO" id="GO:0016887">
    <property type="term" value="F:ATP hydrolysis activity"/>
    <property type="evidence" value="ECO:0007669"/>
    <property type="project" value="InterPro"/>
</dbReference>
<evidence type="ECO:0000256" key="5">
    <source>
        <dbReference type="ARBA" id="ARBA00022605"/>
    </source>
</evidence>
<dbReference type="CDD" id="cd21157">
    <property type="entry name" value="PUA_G5K"/>
    <property type="match status" value="1"/>
</dbReference>
<dbReference type="NCBIfam" id="TIGR01027">
    <property type="entry name" value="proB"/>
    <property type="match status" value="1"/>
</dbReference>
<dbReference type="SUPFAM" id="SSF53633">
    <property type="entry name" value="Carbamate kinase-like"/>
    <property type="match status" value="1"/>
</dbReference>
<dbReference type="CDD" id="cd04242">
    <property type="entry name" value="AAK_G5K_ProB"/>
    <property type="match status" value="1"/>
</dbReference>
<dbReference type="Gene3D" id="1.20.1560.10">
    <property type="entry name" value="ABC transporter type 1, transmembrane domain"/>
    <property type="match status" value="2"/>
</dbReference>
<dbReference type="InterPro" id="IPR011527">
    <property type="entry name" value="ABC1_TM_dom"/>
</dbReference>
<feature type="transmembrane region" description="Helical" evidence="16">
    <location>
        <begin position="434"/>
        <end position="463"/>
    </location>
</feature>
<dbReference type="PANTHER" id="PTHR24223">
    <property type="entry name" value="ATP-BINDING CASSETTE SUB-FAMILY C"/>
    <property type="match status" value="1"/>
</dbReference>
<comment type="caution">
    <text evidence="19">The sequence shown here is derived from an EMBL/GenBank/DDBJ whole genome shotgun (WGS) entry which is preliminary data.</text>
</comment>
<feature type="transmembrane region" description="Helical" evidence="16">
    <location>
        <begin position="342"/>
        <end position="364"/>
    </location>
</feature>
<keyword evidence="14 16" id="KW-0472">Membrane</keyword>
<protein>
    <submittedName>
        <fullName evidence="19">Uncharacterized protein</fullName>
    </submittedName>
</protein>
<dbReference type="Pfam" id="PF00005">
    <property type="entry name" value="ABC_tran"/>
    <property type="match status" value="2"/>
</dbReference>
<dbReference type="SMART" id="SM00359">
    <property type="entry name" value="PUA"/>
    <property type="match status" value="1"/>
</dbReference>
<dbReference type="InterPro" id="IPR017871">
    <property type="entry name" value="ABC_transporter-like_CS"/>
</dbReference>
<dbReference type="EMBL" id="JADGJH010000149">
    <property type="protein sequence ID" value="KAJ3135967.1"/>
    <property type="molecule type" value="Genomic_DNA"/>
</dbReference>
<evidence type="ECO:0000256" key="9">
    <source>
        <dbReference type="ARBA" id="ARBA00022737"/>
    </source>
</evidence>
<dbReference type="InterPro" id="IPR001048">
    <property type="entry name" value="Asp/Glu/Uridylate_kinase"/>
</dbReference>
<gene>
    <name evidence="19" type="ORF">HK100_002155</name>
</gene>
<dbReference type="PROSITE" id="PS50890">
    <property type="entry name" value="PUA"/>
    <property type="match status" value="1"/>
</dbReference>
<feature type="transmembrane region" description="Helical" evidence="16">
    <location>
        <begin position="1106"/>
        <end position="1124"/>
    </location>
</feature>
<dbReference type="SUPFAM" id="SSF52540">
    <property type="entry name" value="P-loop containing nucleoside triphosphate hydrolases"/>
    <property type="match status" value="2"/>
</dbReference>
<keyword evidence="4" id="KW-0963">Cytoplasm</keyword>
<dbReference type="PRINTS" id="PR00474">
    <property type="entry name" value="GLU5KINASE"/>
</dbReference>
<comment type="subcellular location">
    <subcellularLocation>
        <location evidence="1">Vacuole membrane</location>
        <topology evidence="1">Multi-pass membrane protein</topology>
    </subcellularLocation>
</comment>
<dbReference type="CDD" id="cd18597">
    <property type="entry name" value="ABC_6TM_YOR1_D1_like"/>
    <property type="match status" value="1"/>
</dbReference>
<evidence type="ECO:0000256" key="3">
    <source>
        <dbReference type="ARBA" id="ARBA00022448"/>
    </source>
</evidence>
<dbReference type="SMART" id="SM00382">
    <property type="entry name" value="AAA"/>
    <property type="match status" value="2"/>
</dbReference>
<proteinExistence type="inferred from homology"/>
<dbReference type="InterPro" id="IPR003593">
    <property type="entry name" value="AAA+_ATPase"/>
</dbReference>
<keyword evidence="13 16" id="KW-1133">Transmembrane helix</keyword>
<feature type="domain" description="ABC transporter" evidence="17">
    <location>
        <begin position="1285"/>
        <end position="1519"/>
    </location>
</feature>
<evidence type="ECO:0000259" key="17">
    <source>
        <dbReference type="PROSITE" id="PS50893"/>
    </source>
</evidence>
<dbReference type="Gene3D" id="3.40.50.150">
    <property type="entry name" value="Vaccinia Virus protein VP39"/>
    <property type="match status" value="1"/>
</dbReference>
<dbReference type="GO" id="GO:0004349">
    <property type="term" value="F:glutamate 5-kinase activity"/>
    <property type="evidence" value="ECO:0007669"/>
    <property type="project" value="InterPro"/>
</dbReference>
<feature type="region of interest" description="Disordered" evidence="15">
    <location>
        <begin position="1799"/>
        <end position="1852"/>
    </location>
</feature>
<feature type="compositionally biased region" description="Acidic residues" evidence="15">
    <location>
        <begin position="1982"/>
        <end position="1991"/>
    </location>
</feature>
<dbReference type="CDD" id="cd03244">
    <property type="entry name" value="ABCC_MRP_domain2"/>
    <property type="match status" value="1"/>
</dbReference>
<dbReference type="CDD" id="cd03250">
    <property type="entry name" value="ABCC_MRP_domain1"/>
    <property type="match status" value="1"/>
</dbReference>
<dbReference type="GO" id="GO:0000329">
    <property type="term" value="C:fungal-type vacuole membrane"/>
    <property type="evidence" value="ECO:0007669"/>
    <property type="project" value="UniProtKB-ARBA"/>
</dbReference>
<keyword evidence="20" id="KW-1185">Reference proteome</keyword>
<feature type="domain" description="ABC transporter" evidence="17">
    <location>
        <begin position="677"/>
        <end position="901"/>
    </location>
</feature>
<feature type="transmembrane region" description="Helical" evidence="16">
    <location>
        <begin position="1083"/>
        <end position="1100"/>
    </location>
</feature>
<evidence type="ECO:0000256" key="2">
    <source>
        <dbReference type="ARBA" id="ARBA00009726"/>
    </source>
</evidence>
<dbReference type="InterPro" id="IPR036640">
    <property type="entry name" value="ABC1_TM_sf"/>
</dbReference>
<evidence type="ECO:0000256" key="12">
    <source>
        <dbReference type="ARBA" id="ARBA00022840"/>
    </source>
</evidence>
<dbReference type="SUPFAM" id="SSF88697">
    <property type="entry name" value="PUA domain-like"/>
    <property type="match status" value="1"/>
</dbReference>
<dbReference type="InterPro" id="IPR015947">
    <property type="entry name" value="PUA-like_sf"/>
</dbReference>
<feature type="transmembrane region" description="Helical" evidence="16">
    <location>
        <begin position="954"/>
        <end position="976"/>
    </location>
</feature>
<dbReference type="PANTHER" id="PTHR24223:SF443">
    <property type="entry name" value="MULTIDRUG-RESISTANCE LIKE PROTEIN 1, ISOFORM I"/>
    <property type="match status" value="1"/>
</dbReference>
<dbReference type="GO" id="GO:0140359">
    <property type="term" value="F:ABC-type transporter activity"/>
    <property type="evidence" value="ECO:0007669"/>
    <property type="project" value="InterPro"/>
</dbReference>